<dbReference type="EMBL" id="JABBWG010000039">
    <property type="protein sequence ID" value="KAG1808226.1"/>
    <property type="molecule type" value="Genomic_DNA"/>
</dbReference>
<reference evidence="2" key="1">
    <citation type="journal article" date="2020" name="New Phytol.">
        <title>Comparative genomics reveals dynamic genome evolution in host specialist ectomycorrhizal fungi.</title>
        <authorList>
            <person name="Lofgren L.A."/>
            <person name="Nguyen N.H."/>
            <person name="Vilgalys R."/>
            <person name="Ruytinx J."/>
            <person name="Liao H.L."/>
            <person name="Branco S."/>
            <person name="Kuo A."/>
            <person name="LaButti K."/>
            <person name="Lipzen A."/>
            <person name="Andreopoulos W."/>
            <person name="Pangilinan J."/>
            <person name="Riley R."/>
            <person name="Hundley H."/>
            <person name="Na H."/>
            <person name="Barry K."/>
            <person name="Grigoriev I.V."/>
            <person name="Stajich J.E."/>
            <person name="Kennedy P.G."/>
        </authorList>
    </citation>
    <scope>NUCLEOTIDE SEQUENCE</scope>
    <source>
        <strain evidence="2">MN1</strain>
    </source>
</reference>
<comment type="caution">
    <text evidence="2">The sequence shown here is derived from an EMBL/GenBank/DDBJ whole genome shotgun (WGS) entry which is preliminary data.</text>
</comment>
<evidence type="ECO:0000256" key="1">
    <source>
        <dbReference type="SAM" id="MobiDB-lite"/>
    </source>
</evidence>
<dbReference type="GeneID" id="64627384"/>
<proteinExistence type="predicted"/>
<evidence type="ECO:0000313" key="3">
    <source>
        <dbReference type="Proteomes" id="UP000807769"/>
    </source>
</evidence>
<dbReference type="AlphaFoldDB" id="A0A9P7E198"/>
<gene>
    <name evidence="2" type="ORF">BJ212DRAFT_1303105</name>
</gene>
<organism evidence="2 3">
    <name type="scientific">Suillus subaureus</name>
    <dbReference type="NCBI Taxonomy" id="48587"/>
    <lineage>
        <taxon>Eukaryota</taxon>
        <taxon>Fungi</taxon>
        <taxon>Dikarya</taxon>
        <taxon>Basidiomycota</taxon>
        <taxon>Agaricomycotina</taxon>
        <taxon>Agaricomycetes</taxon>
        <taxon>Agaricomycetidae</taxon>
        <taxon>Boletales</taxon>
        <taxon>Suillineae</taxon>
        <taxon>Suillaceae</taxon>
        <taxon>Suillus</taxon>
    </lineage>
</organism>
<dbReference type="RefSeq" id="XP_041188510.1">
    <property type="nucleotide sequence ID" value="XM_041333367.1"/>
</dbReference>
<accession>A0A9P7E198</accession>
<sequence>MLSDPHQDSVTSHHPNYHDGAADNPDECVIDVYSWGTTPESHKAVCPGPTGYGQGAPAYTCGCYKSPEPPSDLEQHQDEGETDQRSFGLDITNAQCTAPMPATEILLRKRRKLGRGVEGMGGSVQSLKVLMKVAEAIEKQTTVLQQICNAVKSIEFED</sequence>
<dbReference type="OrthoDB" id="2615145at2759"/>
<keyword evidence="3" id="KW-1185">Reference proteome</keyword>
<evidence type="ECO:0000313" key="2">
    <source>
        <dbReference type="EMBL" id="KAG1808226.1"/>
    </source>
</evidence>
<dbReference type="Proteomes" id="UP000807769">
    <property type="component" value="Unassembled WGS sequence"/>
</dbReference>
<feature type="region of interest" description="Disordered" evidence="1">
    <location>
        <begin position="1"/>
        <end position="23"/>
    </location>
</feature>
<name>A0A9P7E198_9AGAM</name>
<protein>
    <submittedName>
        <fullName evidence="2">Uncharacterized protein</fullName>
    </submittedName>
</protein>